<evidence type="ECO:0000313" key="1">
    <source>
        <dbReference type="EMBL" id="CAI64406.1"/>
    </source>
</evidence>
<reference evidence="1" key="1">
    <citation type="submission" date="2005-03" db="EMBL/GenBank/DDBJ databases">
        <title>Cloning cDNA repertoires of IgE-binding proteins of wheat and corn screened with sera from food allergic patients that had undergone DBPCFC.</title>
        <authorList>
            <person name="Weichel M."/>
            <person name="Vergoossen N."/>
            <person name="Bonomi S."/>
            <person name="Ballmer-Weber B."/>
            <person name="Pastorello E.A."/>
            <person name="Crameri R."/>
        </authorList>
    </citation>
    <scope>NUCLEOTIDE SEQUENCE</scope>
    <source>
        <tissue evidence="1">Endosperm</tissue>
    </source>
</reference>
<protein>
    <submittedName>
        <fullName evidence="1">Uncharacterized protein</fullName>
    </submittedName>
</protein>
<dbReference type="EMBL" id="AJ890026">
    <property type="protein sequence ID" value="CAI64406.1"/>
    <property type="molecule type" value="mRNA"/>
</dbReference>
<name>Q4W1F1_MAIZE</name>
<proteinExistence type="evidence at transcript level"/>
<organism evidence="1">
    <name type="scientific">Zea mays</name>
    <name type="common">Maize</name>
    <dbReference type="NCBI Taxonomy" id="4577"/>
    <lineage>
        <taxon>Eukaryota</taxon>
        <taxon>Viridiplantae</taxon>
        <taxon>Streptophyta</taxon>
        <taxon>Embryophyta</taxon>
        <taxon>Tracheophyta</taxon>
        <taxon>Spermatophyta</taxon>
        <taxon>Magnoliopsida</taxon>
        <taxon>Liliopsida</taxon>
        <taxon>Poales</taxon>
        <taxon>Poaceae</taxon>
        <taxon>PACMAD clade</taxon>
        <taxon>Panicoideae</taxon>
        <taxon>Andropogonodae</taxon>
        <taxon>Andropogoneae</taxon>
        <taxon>Tripsacinae</taxon>
        <taxon>Zea</taxon>
    </lineage>
</organism>
<feature type="non-terminal residue" evidence="1">
    <location>
        <position position="1"/>
    </location>
</feature>
<sequence length="33" mass="4007">FRVTCRFIRTFDMFPLVFSCFLSCYAQTSNNQY</sequence>
<accession>Q4W1F1</accession>
<dbReference type="AlphaFoldDB" id="Q4W1F1"/>